<dbReference type="Gene3D" id="3.40.630.30">
    <property type="match status" value="1"/>
</dbReference>
<dbReference type="Pfam" id="PF13673">
    <property type="entry name" value="Acetyltransf_10"/>
    <property type="match status" value="1"/>
</dbReference>
<dbReference type="InterPro" id="IPR016181">
    <property type="entry name" value="Acyl_CoA_acyltransferase"/>
</dbReference>
<comment type="caution">
    <text evidence="4">The sequence shown here is derived from an EMBL/GenBank/DDBJ whole genome shotgun (WGS) entry which is preliminary data.</text>
</comment>
<gene>
    <name evidence="4" type="ORF">KD146_03440</name>
</gene>
<dbReference type="Proteomes" id="UP000678281">
    <property type="component" value="Unassembled WGS sequence"/>
</dbReference>
<dbReference type="CDD" id="cd04301">
    <property type="entry name" value="NAT_SF"/>
    <property type="match status" value="1"/>
</dbReference>
<keyword evidence="1 4" id="KW-0808">Transferase</keyword>
<dbReference type="PANTHER" id="PTHR43877">
    <property type="entry name" value="AMINOALKYLPHOSPHONATE N-ACETYLTRANSFERASE-RELATED-RELATED"/>
    <property type="match status" value="1"/>
</dbReference>
<dbReference type="GO" id="GO:0016747">
    <property type="term" value="F:acyltransferase activity, transferring groups other than amino-acyl groups"/>
    <property type="evidence" value="ECO:0007669"/>
    <property type="project" value="InterPro"/>
</dbReference>
<keyword evidence="2 4" id="KW-0012">Acyltransferase</keyword>
<dbReference type="RefSeq" id="WP_212657343.1">
    <property type="nucleotide sequence ID" value="NZ_JAGXTP010000001.1"/>
</dbReference>
<name>A0A942E4D1_9HYPH</name>
<evidence type="ECO:0000313" key="5">
    <source>
        <dbReference type="Proteomes" id="UP000678281"/>
    </source>
</evidence>
<evidence type="ECO:0000313" key="4">
    <source>
        <dbReference type="EMBL" id="MBS3847745.1"/>
    </source>
</evidence>
<protein>
    <submittedName>
        <fullName evidence="4">GNAT family N-acetyltransferase</fullName>
        <ecNumber evidence="4">2.3.1.-</ecNumber>
    </submittedName>
</protein>
<feature type="domain" description="N-acetyltransferase" evidence="3">
    <location>
        <begin position="4"/>
        <end position="151"/>
    </location>
</feature>
<dbReference type="SUPFAM" id="SSF55729">
    <property type="entry name" value="Acyl-CoA N-acyltransferases (Nat)"/>
    <property type="match status" value="1"/>
</dbReference>
<dbReference type="AlphaFoldDB" id="A0A942E4D1"/>
<dbReference type="InterPro" id="IPR000182">
    <property type="entry name" value="GNAT_dom"/>
</dbReference>
<dbReference type="PROSITE" id="PS51186">
    <property type="entry name" value="GNAT"/>
    <property type="match status" value="1"/>
</dbReference>
<organism evidence="4 5">
    <name type="scientific">Devosia litorisediminis</name>
    <dbReference type="NCBI Taxonomy" id="2829817"/>
    <lineage>
        <taxon>Bacteria</taxon>
        <taxon>Pseudomonadati</taxon>
        <taxon>Pseudomonadota</taxon>
        <taxon>Alphaproteobacteria</taxon>
        <taxon>Hyphomicrobiales</taxon>
        <taxon>Devosiaceae</taxon>
        <taxon>Devosia</taxon>
    </lineage>
</organism>
<accession>A0A942E4D1</accession>
<dbReference type="EMBL" id="JAGXTP010000001">
    <property type="protein sequence ID" value="MBS3847745.1"/>
    <property type="molecule type" value="Genomic_DNA"/>
</dbReference>
<proteinExistence type="predicted"/>
<reference evidence="4" key="1">
    <citation type="submission" date="2021-04" db="EMBL/GenBank/DDBJ databases">
        <title>Devosia litorisediminis sp. nov., isolated from a sand dune.</title>
        <authorList>
            <person name="Park S."/>
            <person name="Yoon J.-H."/>
        </authorList>
    </citation>
    <scope>NUCLEOTIDE SEQUENCE</scope>
    <source>
        <strain evidence="4">BSSL-BM10</strain>
    </source>
</reference>
<evidence type="ECO:0000256" key="1">
    <source>
        <dbReference type="ARBA" id="ARBA00022679"/>
    </source>
</evidence>
<evidence type="ECO:0000256" key="2">
    <source>
        <dbReference type="ARBA" id="ARBA00023315"/>
    </source>
</evidence>
<evidence type="ECO:0000259" key="3">
    <source>
        <dbReference type="PROSITE" id="PS51186"/>
    </source>
</evidence>
<sequence length="163" mass="18308">MPEISIRPAQARDAEALKDLLHRSWRTHWGPHVSAPSRERFERELPANDYVDEFVSHMQVAVRGHDIVGMYHLEGDYLHAIHVAADQIGSGVGRVLMAAAEEGGARRLEVRAFNARARQFYAARGWQEVDRADATEMGTPVVTINMARPQAKKRPPQGRPKPI</sequence>
<dbReference type="InterPro" id="IPR050832">
    <property type="entry name" value="Bact_Acetyltransf"/>
</dbReference>
<keyword evidence="5" id="KW-1185">Reference proteome</keyword>
<dbReference type="EC" id="2.3.1.-" evidence="4"/>